<dbReference type="SUPFAM" id="SSF140931">
    <property type="entry name" value="Fic-like"/>
    <property type="match status" value="1"/>
</dbReference>
<dbReference type="EMBL" id="CP002565">
    <property type="protein sequence ID" value="AEB68610.1"/>
    <property type="molecule type" value="Genomic_DNA"/>
</dbReference>
<accession>F4BX54</accession>
<evidence type="ECO:0000313" key="2">
    <source>
        <dbReference type="EMBL" id="AEB68610.1"/>
    </source>
</evidence>
<feature type="domain" description="Fido" evidence="1">
    <location>
        <begin position="5"/>
        <end position="115"/>
    </location>
</feature>
<dbReference type="InterPro" id="IPR006440">
    <property type="entry name" value="Doc"/>
</dbReference>
<dbReference type="GO" id="GO:0016301">
    <property type="term" value="F:kinase activity"/>
    <property type="evidence" value="ECO:0007669"/>
    <property type="project" value="InterPro"/>
</dbReference>
<dbReference type="Gene3D" id="1.20.120.1870">
    <property type="entry name" value="Fic/DOC protein, Fido domain"/>
    <property type="match status" value="1"/>
</dbReference>
<dbReference type="STRING" id="990316.MCON_2060"/>
<reference evidence="2 3" key="1">
    <citation type="journal article" date="2011" name="J. Bacteriol.">
        <title>Complete genome sequence of Methanosaeta concilii, a specialist in aceticlastic methanogenesis.</title>
        <authorList>
            <person name="Barber R.D."/>
            <person name="Zhang L."/>
            <person name="Harnack M."/>
            <person name="Olson M.V."/>
            <person name="Kaul R."/>
            <person name="Ingram-Smith C."/>
            <person name="Smith K.S."/>
        </authorList>
    </citation>
    <scope>NUCLEOTIDE SEQUENCE [LARGE SCALE GENOMIC DNA]</scope>
    <source>
        <strain evidence="3">ATCC 5969 / DSM 3671 / JCM 10134 / NBRC 103675 / OCM 69 / GP-6</strain>
    </source>
</reference>
<dbReference type="AlphaFoldDB" id="F4BX54"/>
<organism evidence="2 3">
    <name type="scientific">Methanothrix soehngenii (strain ATCC 5969 / DSM 3671 / JCM 10134 / NBRC 103675 / OCM 69 / GP-6)</name>
    <name type="common">Methanosaeta concilii</name>
    <dbReference type="NCBI Taxonomy" id="990316"/>
    <lineage>
        <taxon>Archaea</taxon>
        <taxon>Methanobacteriati</taxon>
        <taxon>Methanobacteriota</taxon>
        <taxon>Stenosarchaea group</taxon>
        <taxon>Methanomicrobia</taxon>
        <taxon>Methanotrichales</taxon>
        <taxon>Methanotrichaceae</taxon>
        <taxon>Methanothrix</taxon>
    </lineage>
</organism>
<dbReference type="PANTHER" id="PTHR39426">
    <property type="entry name" value="HOMOLOGY TO DEATH-ON-CURING PROTEIN OF PHAGE P1"/>
    <property type="match status" value="1"/>
</dbReference>
<evidence type="ECO:0000313" key="3">
    <source>
        <dbReference type="Proteomes" id="UP000007807"/>
    </source>
</evidence>
<proteinExistence type="predicted"/>
<evidence type="ECO:0000259" key="1">
    <source>
        <dbReference type="PROSITE" id="PS51459"/>
    </source>
</evidence>
<sequence>MMAKLTAMMVIEMHDYLIETDGGEPGIRDIGTLEYLVDSINLEAELFRKAAWALYLADRHPFWDGQKRTAFQLSDFILRDAGYHIHAEDEEIIQALIKIAEYKCDVEKIARWVRRKARRLEGGRQLHLG</sequence>
<dbReference type="PROSITE" id="PS51459">
    <property type="entry name" value="FIDO"/>
    <property type="match status" value="1"/>
</dbReference>
<dbReference type="InterPro" id="IPR053737">
    <property type="entry name" value="Type_II_TA_Toxin"/>
</dbReference>
<protein>
    <submittedName>
        <fullName evidence="2">Death-on-curing family protein</fullName>
    </submittedName>
</protein>
<dbReference type="PANTHER" id="PTHR39426:SF1">
    <property type="entry name" value="HOMOLOGY TO DEATH-ON-CURING PROTEIN OF PHAGE P1"/>
    <property type="match status" value="1"/>
</dbReference>
<dbReference type="InterPro" id="IPR036597">
    <property type="entry name" value="Fido-like_dom_sf"/>
</dbReference>
<dbReference type="InParanoid" id="F4BX54"/>
<name>F4BX54_METSG</name>
<dbReference type="KEGG" id="mcj:MCON_2060"/>
<dbReference type="InterPro" id="IPR003812">
    <property type="entry name" value="Fido"/>
</dbReference>
<keyword evidence="3" id="KW-1185">Reference proteome</keyword>
<dbReference type="NCBIfam" id="TIGR01550">
    <property type="entry name" value="DOC_P1"/>
    <property type="match status" value="1"/>
</dbReference>
<gene>
    <name evidence="2" type="ordered locus">MCON_2060</name>
</gene>
<dbReference type="Proteomes" id="UP000007807">
    <property type="component" value="Chromosome"/>
</dbReference>
<dbReference type="HOGENOM" id="CLU_115697_7_1_2"/>